<evidence type="ECO:0000256" key="3">
    <source>
        <dbReference type="ARBA" id="ARBA00022679"/>
    </source>
</evidence>
<dbReference type="InterPro" id="IPR001995">
    <property type="entry name" value="Peptidase_A2_cat"/>
</dbReference>
<evidence type="ECO:0000256" key="10">
    <source>
        <dbReference type="PROSITE-ProRule" id="PRU00047"/>
    </source>
</evidence>
<keyword evidence="18" id="KW-1185">Reference proteome</keyword>
<feature type="domain" description="Peptidase A2" evidence="13">
    <location>
        <begin position="407"/>
        <end position="420"/>
    </location>
</feature>
<feature type="domain" description="Integrase catalytic" evidence="16">
    <location>
        <begin position="692"/>
        <end position="850"/>
    </location>
</feature>
<dbReference type="InterPro" id="IPR041577">
    <property type="entry name" value="RT_RNaseH_2"/>
</dbReference>
<dbReference type="PROSITE" id="PS50878">
    <property type="entry name" value="RT_POL"/>
    <property type="match status" value="1"/>
</dbReference>
<protein>
    <recommendedName>
        <fullName evidence="9">Gypsy retrotransposon integrase-like protein 1</fullName>
        <ecNumber evidence="2">3.1.26.4</ecNumber>
    </recommendedName>
</protein>
<dbReference type="InterPro" id="IPR012337">
    <property type="entry name" value="RNaseH-like_sf"/>
</dbReference>
<dbReference type="CDD" id="cd01647">
    <property type="entry name" value="RT_LTR"/>
    <property type="match status" value="1"/>
</dbReference>
<dbReference type="CDD" id="cd07936">
    <property type="entry name" value="SCAN"/>
    <property type="match status" value="1"/>
</dbReference>
<evidence type="ECO:0000256" key="9">
    <source>
        <dbReference type="ARBA" id="ARBA00039658"/>
    </source>
</evidence>
<gene>
    <name evidence="17" type="ORF">QQF64_036356</name>
</gene>
<dbReference type="InterPro" id="IPR003309">
    <property type="entry name" value="SCAN_dom"/>
</dbReference>
<dbReference type="InterPro" id="IPR054465">
    <property type="entry name" value="Integrase_p58-like_C"/>
</dbReference>
<feature type="domain" description="CCHC-type" evidence="12">
    <location>
        <begin position="355"/>
        <end position="370"/>
    </location>
</feature>
<comment type="similarity">
    <text evidence="1">Belongs to the beta type-B retroviral polymerase family. HERV class-II K(HML-2) pol subfamily.</text>
</comment>
<evidence type="ECO:0000259" key="13">
    <source>
        <dbReference type="PROSITE" id="PS50175"/>
    </source>
</evidence>
<evidence type="ECO:0000259" key="12">
    <source>
        <dbReference type="PROSITE" id="PS50158"/>
    </source>
</evidence>
<dbReference type="CDD" id="cd00303">
    <property type="entry name" value="retropepsin_like"/>
    <property type="match status" value="1"/>
</dbReference>
<evidence type="ECO:0000256" key="5">
    <source>
        <dbReference type="ARBA" id="ARBA00022722"/>
    </source>
</evidence>
<evidence type="ECO:0000259" key="15">
    <source>
        <dbReference type="PROSITE" id="PS50878"/>
    </source>
</evidence>
<evidence type="ECO:0000256" key="2">
    <source>
        <dbReference type="ARBA" id="ARBA00012180"/>
    </source>
</evidence>
<dbReference type="Gene3D" id="3.30.420.10">
    <property type="entry name" value="Ribonuclease H-like superfamily/Ribonuclease H"/>
    <property type="match status" value="1"/>
</dbReference>
<keyword evidence="5" id="KW-0540">Nuclease</keyword>
<keyword evidence="8" id="KW-0511">Multifunctional enzyme</keyword>
<evidence type="ECO:0000256" key="7">
    <source>
        <dbReference type="ARBA" id="ARBA00022801"/>
    </source>
</evidence>
<dbReference type="Gene3D" id="1.10.340.70">
    <property type="match status" value="1"/>
</dbReference>
<dbReference type="SUPFAM" id="SSF56672">
    <property type="entry name" value="DNA/RNA polymerases"/>
    <property type="match status" value="1"/>
</dbReference>
<dbReference type="Pfam" id="PF00078">
    <property type="entry name" value="RVT_1"/>
    <property type="match status" value="1"/>
</dbReference>
<comment type="caution">
    <text evidence="17">The sequence shown here is derived from an EMBL/GenBank/DDBJ whole genome shotgun (WGS) entry which is preliminary data.</text>
</comment>
<dbReference type="PROSITE" id="PS50804">
    <property type="entry name" value="SCAN_BOX"/>
    <property type="match status" value="1"/>
</dbReference>
<proteinExistence type="inferred from homology"/>
<evidence type="ECO:0000256" key="6">
    <source>
        <dbReference type="ARBA" id="ARBA00022759"/>
    </source>
</evidence>
<dbReference type="SUPFAM" id="SSF47353">
    <property type="entry name" value="Retrovirus capsid dimerization domain-like"/>
    <property type="match status" value="1"/>
</dbReference>
<name>A0ABR3NIC8_9TELE</name>
<keyword evidence="10" id="KW-0863">Zinc-finger</keyword>
<dbReference type="Gene3D" id="3.30.70.270">
    <property type="match status" value="2"/>
</dbReference>
<keyword evidence="10" id="KW-0479">Metal-binding</keyword>
<feature type="compositionally biased region" description="Basic and acidic residues" evidence="11">
    <location>
        <begin position="58"/>
        <end position="72"/>
    </location>
</feature>
<feature type="region of interest" description="Disordered" evidence="11">
    <location>
        <begin position="93"/>
        <end position="127"/>
    </location>
</feature>
<dbReference type="Pfam" id="PF22938">
    <property type="entry name" value="Integrase_p58_C"/>
    <property type="match status" value="1"/>
</dbReference>
<dbReference type="Pfam" id="PF17921">
    <property type="entry name" value="Integrase_H2C2"/>
    <property type="match status" value="1"/>
</dbReference>
<sequence>MSRSGRKGAQRAVQMEAPEEEVETMEDGEEAIAEESGGQKPTLADLSSLFRAHMAQMDAREAKRAQEQKEQERRFKALQHQFGLLQMEVQARTTPTPDPLSVNSCPGEMQDGEHDSSQPLSQSKGSERGLHQMDYEGQFFPKEAKLDKLSDSDDIEHFLITFERIAAACGWPISDWAFRLIPLLTGKARAAYVQMDIKDALDYDSVKSAILRKYDINTETYRQRFRFLEVAPSESPKELYARLKELYVKWIRPEGKTVEEIGELIILEQYLRMLSPELQVWIRERGPETAAEAASLADVFVAARGRNQSWSWRGGKELRKPNVYHQSQYSTSGKPLIGGKLESVMSKPARKVPICYLCGQEGHTKPVCPKNVAKISQVCFVPRTNVGPVKPGQALRMTTVEVNSKELRALVDTGSDQTLVHRRFVSPALINLADKKTICCVHGDEKLLPTADLFIKVQGQTYLLDVGVADNLPYPVILGHDLPVLLDLLQPGRLCNAVVTRAKKKQAEETMSTLNTLPFFDVDMEVEPSKPRKSRSERRREKLAYNASNVPANPVCDLFQSFQVPINIIQLQKGDISLAPCFKKAQQEVTALEENPDLSERYLFQQGILYCQFESIKQLVVPQSVREVILKLSHSIPWAGHLGRYKTLARIKRHFYWPGLKRDVTQYCKSCPECQKVSMRTPSRAPLQSLPVINTPFERLGMDIIGPVERSQAGNRFMLVITDYATRYPEVFPMKSIKAKYVATCLIQLFSRVGFPCQILTDQGTNFMSTLLKQVYKLLGIESLRTTPFHPQTDGLTERFNQTFKQMLRKFIKGSGKDWDQWLPYLLFAYREVPQASTGFSPFELLYGRDVRGPLTLLRELWEGNPGGGDGVNVISYVLQMRERLEAMTKLAQAHMAEAQRHQKSWYDRSAGERSFSPGQKVLVMLPSHESKLFAKWQGPFEIKRKLGPTTYEIATPNLGRCTKVLHINLLKEWIPCSEKSQVLMVQQVAEEEELEEQYLPQPITASVDLDHLPKDRQAQVRALCHHNIFSEYPGATTLIEHEIVLKSDASVKRMSYRIPERLQESLRKEIDLMLTLRIIEPSKSEWCHPVVLVPKKDGTLRFCIDFRYLNSVSKFDSYPTPRISDLIDRVGQSEYLTTIDLAKGYWQIPLTSQSRELTAFRTPWGLFHFRVLPFGLHGAPATFQRLIDQILNGLSFAAAYLDDIVIYSDTWEQHLQHLQEVLGRLQQAGLTINPLKCAVARTEIEYLGYIIGKGVVRPQMKKVQVIQQCPLPQTRKELRSFLGMAGFYNRFIPNFSGRAAALTDMVGLRSPNRLQWTEQAKIAFWDVQNALSQDPVLHNPDFNQQFIVQTDASERGIGAVLLQGPPSERRLVACISRKLFPREVRYSTIEKNAWL</sequence>
<keyword evidence="3" id="KW-0808">Transferase</keyword>
<reference evidence="17 18" key="1">
    <citation type="submission" date="2023-09" db="EMBL/GenBank/DDBJ databases">
        <authorList>
            <person name="Wang M."/>
        </authorList>
    </citation>
    <scope>NUCLEOTIDE SEQUENCE [LARGE SCALE GENOMIC DNA]</scope>
    <source>
        <strain evidence="17">GT-2023</strain>
        <tissue evidence="17">Liver</tissue>
    </source>
</reference>
<dbReference type="Pfam" id="PF02023">
    <property type="entry name" value="SCAN"/>
    <property type="match status" value="1"/>
</dbReference>
<dbReference type="PANTHER" id="PTHR37984:SF5">
    <property type="entry name" value="PROTEIN NYNRIN-LIKE"/>
    <property type="match status" value="1"/>
</dbReference>
<keyword evidence="6" id="KW-0255">Endonuclease</keyword>
<dbReference type="InterPro" id="IPR043502">
    <property type="entry name" value="DNA/RNA_pol_sf"/>
</dbReference>
<dbReference type="InterPro" id="IPR050951">
    <property type="entry name" value="Retrovirus_Pol_polyprotein"/>
</dbReference>
<dbReference type="EMBL" id="JAYMGO010000004">
    <property type="protein sequence ID" value="KAL1276733.1"/>
    <property type="molecule type" value="Genomic_DNA"/>
</dbReference>
<dbReference type="InterPro" id="IPR038269">
    <property type="entry name" value="SCAN_sf"/>
</dbReference>
<dbReference type="SUPFAM" id="SSF53098">
    <property type="entry name" value="Ribonuclease H-like"/>
    <property type="match status" value="1"/>
</dbReference>
<evidence type="ECO:0000259" key="16">
    <source>
        <dbReference type="PROSITE" id="PS50994"/>
    </source>
</evidence>
<evidence type="ECO:0000256" key="1">
    <source>
        <dbReference type="ARBA" id="ARBA00010879"/>
    </source>
</evidence>
<dbReference type="PROSITE" id="PS50158">
    <property type="entry name" value="ZF_CCHC"/>
    <property type="match status" value="1"/>
</dbReference>
<dbReference type="SUPFAM" id="SSF50630">
    <property type="entry name" value="Acid proteases"/>
    <property type="match status" value="1"/>
</dbReference>
<evidence type="ECO:0000256" key="4">
    <source>
        <dbReference type="ARBA" id="ARBA00022695"/>
    </source>
</evidence>
<dbReference type="SMART" id="SM00431">
    <property type="entry name" value="SCAN"/>
    <property type="match status" value="1"/>
</dbReference>
<feature type="region of interest" description="Disordered" evidence="11">
    <location>
        <begin position="1"/>
        <end position="72"/>
    </location>
</feature>
<feature type="domain" description="Reverse transcriptase" evidence="15">
    <location>
        <begin position="1075"/>
        <end position="1252"/>
    </location>
</feature>
<feature type="compositionally biased region" description="Acidic residues" evidence="11">
    <location>
        <begin position="17"/>
        <end position="33"/>
    </location>
</feature>
<dbReference type="InterPro" id="IPR000477">
    <property type="entry name" value="RT_dom"/>
</dbReference>
<evidence type="ECO:0000313" key="18">
    <source>
        <dbReference type="Proteomes" id="UP001558613"/>
    </source>
</evidence>
<keyword evidence="7" id="KW-0378">Hydrolase</keyword>
<dbReference type="PANTHER" id="PTHR37984">
    <property type="entry name" value="PROTEIN CBG26694"/>
    <property type="match status" value="1"/>
</dbReference>
<dbReference type="InterPro" id="IPR001878">
    <property type="entry name" value="Znf_CCHC"/>
</dbReference>
<dbReference type="Pfam" id="PF17919">
    <property type="entry name" value="RT_RNaseH_2"/>
    <property type="match status" value="1"/>
</dbReference>
<dbReference type="InterPro" id="IPR036397">
    <property type="entry name" value="RNaseH_sf"/>
</dbReference>
<organism evidence="17 18">
    <name type="scientific">Cirrhinus molitorella</name>
    <name type="common">mud carp</name>
    <dbReference type="NCBI Taxonomy" id="172907"/>
    <lineage>
        <taxon>Eukaryota</taxon>
        <taxon>Metazoa</taxon>
        <taxon>Chordata</taxon>
        <taxon>Craniata</taxon>
        <taxon>Vertebrata</taxon>
        <taxon>Euteleostomi</taxon>
        <taxon>Actinopterygii</taxon>
        <taxon>Neopterygii</taxon>
        <taxon>Teleostei</taxon>
        <taxon>Ostariophysi</taxon>
        <taxon>Cypriniformes</taxon>
        <taxon>Cyprinidae</taxon>
        <taxon>Labeoninae</taxon>
        <taxon>Labeonini</taxon>
        <taxon>Cirrhinus</taxon>
    </lineage>
</organism>
<dbReference type="EC" id="3.1.26.4" evidence="2"/>
<dbReference type="Gene3D" id="1.10.4020.10">
    <property type="entry name" value="DNA breaking-rejoining enzymes"/>
    <property type="match status" value="1"/>
</dbReference>
<keyword evidence="10" id="KW-0862">Zinc</keyword>
<accession>A0ABR3NIC8</accession>
<evidence type="ECO:0000313" key="17">
    <source>
        <dbReference type="EMBL" id="KAL1276733.1"/>
    </source>
</evidence>
<feature type="domain" description="SCAN box" evidence="14">
    <location>
        <begin position="222"/>
        <end position="298"/>
    </location>
</feature>
<dbReference type="Gene3D" id="2.40.70.10">
    <property type="entry name" value="Acid Proteases"/>
    <property type="match status" value="1"/>
</dbReference>
<dbReference type="InterPro" id="IPR001584">
    <property type="entry name" value="Integrase_cat-core"/>
</dbReference>
<dbReference type="PROSITE" id="PS50175">
    <property type="entry name" value="ASP_PROT_RETROV"/>
    <property type="match status" value="1"/>
</dbReference>
<dbReference type="InterPro" id="IPR041588">
    <property type="entry name" value="Integrase_H2C2"/>
</dbReference>
<dbReference type="Gene3D" id="3.10.10.10">
    <property type="entry name" value="HIV Type 1 Reverse Transcriptase, subunit A, domain 1"/>
    <property type="match status" value="1"/>
</dbReference>
<evidence type="ECO:0000256" key="8">
    <source>
        <dbReference type="ARBA" id="ARBA00023268"/>
    </source>
</evidence>
<keyword evidence="4" id="KW-0548">Nucleotidyltransferase</keyword>
<dbReference type="InterPro" id="IPR043128">
    <property type="entry name" value="Rev_trsase/Diguanyl_cyclase"/>
</dbReference>
<evidence type="ECO:0000256" key="11">
    <source>
        <dbReference type="SAM" id="MobiDB-lite"/>
    </source>
</evidence>
<evidence type="ECO:0000259" key="14">
    <source>
        <dbReference type="PROSITE" id="PS50804"/>
    </source>
</evidence>
<dbReference type="Proteomes" id="UP001558613">
    <property type="component" value="Unassembled WGS sequence"/>
</dbReference>
<dbReference type="PROSITE" id="PS50994">
    <property type="entry name" value="INTEGRASE"/>
    <property type="match status" value="1"/>
</dbReference>
<dbReference type="InterPro" id="IPR021109">
    <property type="entry name" value="Peptidase_aspartic_dom_sf"/>
</dbReference>
<dbReference type="SMART" id="SM00343">
    <property type="entry name" value="ZnF_C2HC"/>
    <property type="match status" value="1"/>
</dbReference>